<feature type="transmembrane region" description="Helical" evidence="1">
    <location>
        <begin position="120"/>
        <end position="142"/>
    </location>
</feature>
<evidence type="ECO:0000313" key="4">
    <source>
        <dbReference type="Proteomes" id="UP001152300"/>
    </source>
</evidence>
<keyword evidence="1" id="KW-0472">Membrane</keyword>
<reference evidence="3" key="1">
    <citation type="submission" date="2022-11" db="EMBL/GenBank/DDBJ databases">
        <title>Genome Resource of Sclerotinia nivalis Strain SnTB1, a Plant Pathogen Isolated from American Ginseng.</title>
        <authorList>
            <person name="Fan S."/>
        </authorList>
    </citation>
    <scope>NUCLEOTIDE SEQUENCE</scope>
    <source>
        <strain evidence="3">SnTB1</strain>
    </source>
</reference>
<dbReference type="AlphaFoldDB" id="A0A9X0A7X6"/>
<dbReference type="GO" id="GO:0016616">
    <property type="term" value="F:oxidoreductase activity, acting on the CH-OH group of donors, NAD or NADP as acceptor"/>
    <property type="evidence" value="ECO:0007669"/>
    <property type="project" value="InterPro"/>
</dbReference>
<dbReference type="SUPFAM" id="SSF51735">
    <property type="entry name" value="NAD(P)-binding Rossmann-fold domains"/>
    <property type="match status" value="1"/>
</dbReference>
<sequence>MVLEANREFLRTVSLRITGLYGEGKDSITEIQLQRLRRGEHKFQIEDNSALWAFVYIEDAARAHVLASKALLHGGQAQTDPKVDGEAFFITDGTAEPFWDICRSIWKEAGDDTPLEKVTIITLLPMLIFAAIGEWLFWAFTFGKREPELRRHDLEYLRTGCFVSIQKARERLGFEPLVDRPEGIRRGVKWALGQESKAKKDT</sequence>
<keyword evidence="4" id="KW-1185">Reference proteome</keyword>
<evidence type="ECO:0000256" key="1">
    <source>
        <dbReference type="SAM" id="Phobius"/>
    </source>
</evidence>
<keyword evidence="1" id="KW-1133">Transmembrane helix</keyword>
<dbReference type="GO" id="GO:0006694">
    <property type="term" value="P:steroid biosynthetic process"/>
    <property type="evidence" value="ECO:0007669"/>
    <property type="project" value="InterPro"/>
</dbReference>
<keyword evidence="1" id="KW-0812">Transmembrane</keyword>
<dbReference type="Proteomes" id="UP001152300">
    <property type="component" value="Unassembled WGS sequence"/>
</dbReference>
<gene>
    <name evidence="3" type="ORF">OCU04_013032</name>
</gene>
<protein>
    <recommendedName>
        <fullName evidence="2">3-beta hydroxysteroid dehydrogenase/isomerase domain-containing protein</fullName>
    </recommendedName>
</protein>
<comment type="caution">
    <text evidence="3">The sequence shown here is derived from an EMBL/GenBank/DDBJ whole genome shotgun (WGS) entry which is preliminary data.</text>
</comment>
<evidence type="ECO:0000259" key="2">
    <source>
        <dbReference type="Pfam" id="PF01073"/>
    </source>
</evidence>
<evidence type="ECO:0000313" key="3">
    <source>
        <dbReference type="EMBL" id="KAJ8057846.1"/>
    </source>
</evidence>
<dbReference type="InterPro" id="IPR036291">
    <property type="entry name" value="NAD(P)-bd_dom_sf"/>
</dbReference>
<organism evidence="3 4">
    <name type="scientific">Sclerotinia nivalis</name>
    <dbReference type="NCBI Taxonomy" id="352851"/>
    <lineage>
        <taxon>Eukaryota</taxon>
        <taxon>Fungi</taxon>
        <taxon>Dikarya</taxon>
        <taxon>Ascomycota</taxon>
        <taxon>Pezizomycotina</taxon>
        <taxon>Leotiomycetes</taxon>
        <taxon>Helotiales</taxon>
        <taxon>Sclerotiniaceae</taxon>
        <taxon>Sclerotinia</taxon>
    </lineage>
</organism>
<dbReference type="InterPro" id="IPR002225">
    <property type="entry name" value="3Beta_OHSteriod_DH/Estase"/>
</dbReference>
<accession>A0A9X0A7X6</accession>
<dbReference type="OrthoDB" id="10058185at2759"/>
<dbReference type="Pfam" id="PF01073">
    <property type="entry name" value="3Beta_HSD"/>
    <property type="match status" value="1"/>
</dbReference>
<name>A0A9X0A7X6_9HELO</name>
<dbReference type="EMBL" id="JAPEIS010000018">
    <property type="protein sequence ID" value="KAJ8057846.1"/>
    <property type="molecule type" value="Genomic_DNA"/>
</dbReference>
<proteinExistence type="predicted"/>
<dbReference type="Gene3D" id="3.40.50.720">
    <property type="entry name" value="NAD(P)-binding Rossmann-like Domain"/>
    <property type="match status" value="1"/>
</dbReference>
<feature type="domain" description="3-beta hydroxysteroid dehydrogenase/isomerase" evidence="2">
    <location>
        <begin position="2"/>
        <end position="113"/>
    </location>
</feature>